<name>A0A975L9A2_9ACTN</name>
<evidence type="ECO:0000256" key="1">
    <source>
        <dbReference type="SAM" id="MobiDB-lite"/>
    </source>
</evidence>
<evidence type="ECO:0000313" key="2">
    <source>
        <dbReference type="EMBL" id="QVJ00988.1"/>
    </source>
</evidence>
<evidence type="ECO:0008006" key="4">
    <source>
        <dbReference type="Google" id="ProtNLM"/>
    </source>
</evidence>
<keyword evidence="3" id="KW-1185">Reference proteome</keyword>
<proteinExistence type="predicted"/>
<sequence>MRPKLRPDVYYVPTADGAFIIDSARSVTLRGGSIYQWVELLAPSLDGSVPLEDLTSGLSPAHQKMATDLVGLLERNGFVRDVSEDLPHSLTDAELRRYQAEIAYVDFRCDSGPARFQTWRGTRMVIVGEAPLADSAARAAWHLGCARVEVVDPSGDADARAARTADLAAAKEEDPALELVETPAADLAASVSAADFVVVLTEDPALIDSVAEACTAPLLPVLVTRDAAWVGPIPGGAADWADAKARLTDTGTLPVGPSTWLRGPAVGVPANTALFAAFRAVTGAYPAPVSGEVERIDLETLESQTGRVLPVGGGSEPAADPGPEIDSEAFSLAAAELFDPLTGPLLEIEEHPEQLPLRVAVARLAKDGATSDVLGVADAFVEARHGATLAALGRLAAARPASGPAHDLVSGEPGPVVAPVGITDAHVPGVGAALDRESALSQAVLDYAAERAVPVPQRAPLIDRADLPELVGEQLNRLELLVGSSARLFQLDAELPTVLVATDSEPLARASGRDLASAASSAVIRATTSAQCGQDPVTMPPRPDRVPEPEGSAAPLTGHLLTSEDAVKLLAARGHRLGVVELDGEPALRTATPHLLRVVEL</sequence>
<dbReference type="EMBL" id="CP074402">
    <property type="protein sequence ID" value="QVJ00988.1"/>
    <property type="molecule type" value="Genomic_DNA"/>
</dbReference>
<organism evidence="2 3">
    <name type="scientific">Nocardiopsis eucommiae</name>
    <dbReference type="NCBI Taxonomy" id="2831970"/>
    <lineage>
        <taxon>Bacteria</taxon>
        <taxon>Bacillati</taxon>
        <taxon>Actinomycetota</taxon>
        <taxon>Actinomycetes</taxon>
        <taxon>Streptosporangiales</taxon>
        <taxon>Nocardiopsidaceae</taxon>
        <taxon>Nocardiopsis</taxon>
    </lineage>
</organism>
<dbReference type="KEGG" id="nec:KGD82_22120"/>
<evidence type="ECO:0000313" key="3">
    <source>
        <dbReference type="Proteomes" id="UP000682416"/>
    </source>
</evidence>
<protein>
    <recommendedName>
        <fullName evidence="4">Thiazole-containing bacteriocin maturation protein</fullName>
    </recommendedName>
</protein>
<gene>
    <name evidence="2" type="ORF">KGD82_22120</name>
</gene>
<dbReference type="Proteomes" id="UP000682416">
    <property type="component" value="Chromosome"/>
</dbReference>
<dbReference type="Gene3D" id="3.40.50.720">
    <property type="entry name" value="NAD(P)-binding Rossmann-like Domain"/>
    <property type="match status" value="1"/>
</dbReference>
<dbReference type="Pfam" id="PF13241">
    <property type="entry name" value="NAD_binding_7"/>
    <property type="match status" value="1"/>
</dbReference>
<accession>A0A975L9A2</accession>
<reference evidence="2" key="1">
    <citation type="submission" date="2021-05" db="EMBL/GenBank/DDBJ databases">
        <authorList>
            <person name="Kaiqin L."/>
            <person name="Jian G."/>
        </authorList>
    </citation>
    <scope>NUCLEOTIDE SEQUENCE</scope>
    <source>
        <strain evidence="2">HDS5</strain>
    </source>
</reference>
<feature type="region of interest" description="Disordered" evidence="1">
    <location>
        <begin position="527"/>
        <end position="554"/>
    </location>
</feature>
<dbReference type="AlphaFoldDB" id="A0A975L9A2"/>